<keyword evidence="2" id="KW-0540">Nuclease</keyword>
<dbReference type="SMART" id="SM00484">
    <property type="entry name" value="XPGI"/>
    <property type="match status" value="1"/>
</dbReference>
<keyword evidence="3" id="KW-1185">Reference proteome</keyword>
<proteinExistence type="predicted"/>
<dbReference type="SUPFAM" id="SSF88723">
    <property type="entry name" value="PIN domain-like"/>
    <property type="match status" value="1"/>
</dbReference>
<dbReference type="GO" id="GO:0017108">
    <property type="term" value="F:5'-flap endonuclease activity"/>
    <property type="evidence" value="ECO:0007669"/>
    <property type="project" value="TreeGrafter"/>
</dbReference>
<feature type="domain" description="XPG-I" evidence="1">
    <location>
        <begin position="17"/>
        <end position="87"/>
    </location>
</feature>
<evidence type="ECO:0000259" key="1">
    <source>
        <dbReference type="SMART" id="SM00484"/>
    </source>
</evidence>
<keyword evidence="2" id="KW-0255">Endonuclease</keyword>
<dbReference type="EMBL" id="SMMG02000006">
    <property type="protein sequence ID" value="KAA3470879.1"/>
    <property type="molecule type" value="Genomic_DNA"/>
</dbReference>
<keyword evidence="2" id="KW-0378">Hydrolase</keyword>
<dbReference type="PANTHER" id="PTHR11081:SF54">
    <property type="entry name" value="SINGLE-STRAND DNA ENDONUCLEASE 1"/>
    <property type="match status" value="1"/>
</dbReference>
<protein>
    <submittedName>
        <fullName evidence="2">Flap endonuclease GEN-like 2</fullName>
    </submittedName>
</protein>
<dbReference type="OrthoDB" id="2959108at2759"/>
<accession>A0A5B6VNE8</accession>
<dbReference type="InterPro" id="IPR006084">
    <property type="entry name" value="XPG/Rad2"/>
</dbReference>
<organism evidence="2 3">
    <name type="scientific">Gossypium australe</name>
    <dbReference type="NCBI Taxonomy" id="47621"/>
    <lineage>
        <taxon>Eukaryota</taxon>
        <taxon>Viridiplantae</taxon>
        <taxon>Streptophyta</taxon>
        <taxon>Embryophyta</taxon>
        <taxon>Tracheophyta</taxon>
        <taxon>Spermatophyta</taxon>
        <taxon>Magnoliopsida</taxon>
        <taxon>eudicotyledons</taxon>
        <taxon>Gunneridae</taxon>
        <taxon>Pentapetalae</taxon>
        <taxon>rosids</taxon>
        <taxon>malvids</taxon>
        <taxon>Malvales</taxon>
        <taxon>Malvaceae</taxon>
        <taxon>Malvoideae</taxon>
        <taxon>Gossypium</taxon>
    </lineage>
</organism>
<comment type="caution">
    <text evidence="2">The sequence shown here is derived from an EMBL/GenBank/DDBJ whole genome shotgun (WGS) entry which is preliminary data.</text>
</comment>
<name>A0A5B6VNE8_9ROSI</name>
<dbReference type="Proteomes" id="UP000325315">
    <property type="component" value="Unassembled WGS sequence"/>
</dbReference>
<reference evidence="3" key="1">
    <citation type="journal article" date="2019" name="Plant Biotechnol. J.">
        <title>Genome sequencing of the Australian wild diploid species Gossypium australe highlights disease resistance and delayed gland morphogenesis.</title>
        <authorList>
            <person name="Cai Y."/>
            <person name="Cai X."/>
            <person name="Wang Q."/>
            <person name="Wang P."/>
            <person name="Zhang Y."/>
            <person name="Cai C."/>
            <person name="Xu Y."/>
            <person name="Wang K."/>
            <person name="Zhou Z."/>
            <person name="Wang C."/>
            <person name="Geng S."/>
            <person name="Li B."/>
            <person name="Dong Q."/>
            <person name="Hou Y."/>
            <person name="Wang H."/>
            <person name="Ai P."/>
            <person name="Liu Z."/>
            <person name="Yi F."/>
            <person name="Sun M."/>
            <person name="An G."/>
            <person name="Cheng J."/>
            <person name="Zhang Y."/>
            <person name="Shi Q."/>
            <person name="Xie Y."/>
            <person name="Shi X."/>
            <person name="Chang Y."/>
            <person name="Huang F."/>
            <person name="Chen Y."/>
            <person name="Hong S."/>
            <person name="Mi L."/>
            <person name="Sun Q."/>
            <person name="Zhang L."/>
            <person name="Zhou B."/>
            <person name="Peng R."/>
            <person name="Zhang X."/>
            <person name="Liu F."/>
        </authorList>
    </citation>
    <scope>NUCLEOTIDE SEQUENCE [LARGE SCALE GENOMIC DNA]</scope>
    <source>
        <strain evidence="3">cv. PA1801</strain>
    </source>
</reference>
<dbReference type="AlphaFoldDB" id="A0A5B6VNE8"/>
<dbReference type="PANTHER" id="PTHR11081">
    <property type="entry name" value="FLAP ENDONUCLEASE FAMILY MEMBER"/>
    <property type="match status" value="1"/>
</dbReference>
<dbReference type="Gene3D" id="3.40.50.1010">
    <property type="entry name" value="5'-nuclease"/>
    <property type="match status" value="1"/>
</dbReference>
<evidence type="ECO:0000313" key="2">
    <source>
        <dbReference type="EMBL" id="KAA3470879.1"/>
    </source>
</evidence>
<evidence type="ECO:0000313" key="3">
    <source>
        <dbReference type="Proteomes" id="UP000325315"/>
    </source>
</evidence>
<dbReference type="InterPro" id="IPR006086">
    <property type="entry name" value="XPG-I_dom"/>
</dbReference>
<gene>
    <name evidence="2" type="ORF">EPI10_016552</name>
</gene>
<dbReference type="Pfam" id="PF00867">
    <property type="entry name" value="XPG_I"/>
    <property type="match status" value="1"/>
</dbReference>
<sequence length="125" mass="13758">MGSEFSCMIKEAKLLGLALGIPCLDGIEEAEAQCALLNLESLCDGCFSSDSNIFLFGARTVYRDIYLGEGGHFVCYEMDDIEQKLGFGRNSLVFYSFASVINDYTQGVRGLGLRVKENEMENVNA</sequence>
<dbReference type="InterPro" id="IPR029060">
    <property type="entry name" value="PIN-like_dom_sf"/>
</dbReference>